<gene>
    <name evidence="2" type="ORF">SDC9_119912</name>
</gene>
<evidence type="ECO:0000313" key="2">
    <source>
        <dbReference type="EMBL" id="MPM72936.1"/>
    </source>
</evidence>
<feature type="transmembrane region" description="Helical" evidence="1">
    <location>
        <begin position="129"/>
        <end position="151"/>
    </location>
</feature>
<evidence type="ECO:0000256" key="1">
    <source>
        <dbReference type="SAM" id="Phobius"/>
    </source>
</evidence>
<proteinExistence type="predicted"/>
<organism evidence="2">
    <name type="scientific">bioreactor metagenome</name>
    <dbReference type="NCBI Taxonomy" id="1076179"/>
    <lineage>
        <taxon>unclassified sequences</taxon>
        <taxon>metagenomes</taxon>
        <taxon>ecological metagenomes</taxon>
    </lineage>
</organism>
<accession>A0A645C559</accession>
<dbReference type="AntiFam" id="ANF00142">
    <property type="entry name" value="Shadow ORF (opposite yadG)"/>
</dbReference>
<protein>
    <submittedName>
        <fullName evidence="2">Uncharacterized protein</fullName>
    </submittedName>
</protein>
<dbReference type="EMBL" id="VSSQ01025050">
    <property type="protein sequence ID" value="MPM72936.1"/>
    <property type="molecule type" value="Genomic_DNA"/>
</dbReference>
<name>A0A645C559_9ZZZZ</name>
<sequence length="250" mass="26199">MFLREIAELEAMARHDFAGVGCLDAGQQPQQGCLACTVEPEDDHPRALVDRQVDAGEDLQGAVVLGEILGHQRCLAARRGAREGDLGHLVDSPLALGGGEQLLGAPGHVLRSRRLGRLGAELLGLQPQLGGLALGILAFALATLLVQLALLKISGPAHRILIEGGAVGVQVEDLGDGLVEQPDIVADHHHTAVVGLDEVAQPDDRVGIQVVGRLVEQQRVGGAEQNARQFDAAALTTGQLVQRLAEHPLG</sequence>
<keyword evidence="1" id="KW-0812">Transmembrane</keyword>
<comment type="caution">
    <text evidence="2">The sequence shown here is derived from an EMBL/GenBank/DDBJ whole genome shotgun (WGS) entry which is preliminary data.</text>
</comment>
<keyword evidence="1" id="KW-1133">Transmembrane helix</keyword>
<keyword evidence="1" id="KW-0472">Membrane</keyword>
<reference evidence="2" key="1">
    <citation type="submission" date="2019-08" db="EMBL/GenBank/DDBJ databases">
        <authorList>
            <person name="Kucharzyk K."/>
            <person name="Murdoch R.W."/>
            <person name="Higgins S."/>
            <person name="Loffler F."/>
        </authorList>
    </citation>
    <scope>NUCLEOTIDE SEQUENCE</scope>
</reference>
<dbReference type="AlphaFoldDB" id="A0A645C559"/>